<dbReference type="Proteomes" id="UP000254640">
    <property type="component" value="Unassembled WGS sequence"/>
</dbReference>
<proteinExistence type="predicted"/>
<organism evidence="1 2">
    <name type="scientific">Enterobacter agglomerans</name>
    <name type="common">Erwinia herbicola</name>
    <name type="synonym">Pantoea agglomerans</name>
    <dbReference type="NCBI Taxonomy" id="549"/>
    <lineage>
        <taxon>Bacteria</taxon>
        <taxon>Pseudomonadati</taxon>
        <taxon>Pseudomonadota</taxon>
        <taxon>Gammaproteobacteria</taxon>
        <taxon>Enterobacterales</taxon>
        <taxon>Erwiniaceae</taxon>
        <taxon>Pantoea</taxon>
        <taxon>Pantoea agglomerans group</taxon>
    </lineage>
</organism>
<evidence type="ECO:0000313" key="1">
    <source>
        <dbReference type="EMBL" id="SUB17221.1"/>
    </source>
</evidence>
<sequence>MPPARVKYATGVRHYLGIEMQWDLSLILAADEVQGVTLGGTARLGYTSWLGARAAAARS</sequence>
<gene>
    <name evidence="1" type="ORF">NCTC9381_03143</name>
</gene>
<dbReference type="InterPro" id="IPR010732">
    <property type="entry name" value="T6SS_TssG-like"/>
</dbReference>
<keyword evidence="2" id="KW-1185">Reference proteome</keyword>
<protein>
    <submittedName>
        <fullName evidence="1">Uncharacterized protein conserved in bacteria</fullName>
    </submittedName>
</protein>
<dbReference type="EMBL" id="UGSO01000001">
    <property type="protein sequence ID" value="SUB17221.1"/>
    <property type="molecule type" value="Genomic_DNA"/>
</dbReference>
<dbReference type="AlphaFoldDB" id="A0A379AHC5"/>
<dbReference type="Pfam" id="PF06996">
    <property type="entry name" value="T6SS_TssG"/>
    <property type="match status" value="1"/>
</dbReference>
<name>A0A379AHC5_ENTAG</name>
<reference evidence="1 2" key="1">
    <citation type="submission" date="2018-06" db="EMBL/GenBank/DDBJ databases">
        <authorList>
            <consortium name="Pathogen Informatics"/>
            <person name="Doyle S."/>
        </authorList>
    </citation>
    <scope>NUCLEOTIDE SEQUENCE [LARGE SCALE GENOMIC DNA]</scope>
    <source>
        <strain evidence="1 2">NCTC9381</strain>
    </source>
</reference>
<accession>A0A379AHC5</accession>
<evidence type="ECO:0000313" key="2">
    <source>
        <dbReference type="Proteomes" id="UP000254640"/>
    </source>
</evidence>